<dbReference type="PANTHER" id="PTHR10067">
    <property type="entry name" value="PHOSPHATIDYLSERINE DECARBOXYLASE"/>
    <property type="match status" value="1"/>
</dbReference>
<reference evidence="12 13" key="1">
    <citation type="submission" date="2020-08" db="EMBL/GenBank/DDBJ databases">
        <title>Genomic Encyclopedia of Type Strains, Phase IV (KMG-IV): sequencing the most valuable type-strain genomes for metagenomic binning, comparative biology and taxonomic classification.</title>
        <authorList>
            <person name="Goeker M."/>
        </authorList>
    </citation>
    <scope>NUCLEOTIDE SEQUENCE [LARGE SCALE GENOMIC DNA]</scope>
    <source>
        <strain evidence="12 13">DSM 103526</strain>
    </source>
</reference>
<keyword evidence="13" id="KW-1185">Reference proteome</keyword>
<dbReference type="InterPro" id="IPR003817">
    <property type="entry name" value="PS_Dcarbxylase"/>
</dbReference>
<name>A0A841L3P5_9FIRM</name>
<dbReference type="RefSeq" id="WP_184313586.1">
    <property type="nucleotide sequence ID" value="NZ_JACHEN010000049.1"/>
</dbReference>
<keyword evidence="5 11" id="KW-0472">Membrane</keyword>
<evidence type="ECO:0000256" key="6">
    <source>
        <dbReference type="ARBA" id="ARBA00023145"/>
    </source>
</evidence>
<dbReference type="EMBL" id="JACHEN010000049">
    <property type="protein sequence ID" value="MBB6218790.1"/>
    <property type="molecule type" value="Genomic_DNA"/>
</dbReference>
<keyword evidence="2 11" id="KW-0444">Lipid biosynthesis</keyword>
<feature type="active site" description="Charge relay system; for autoendoproteolytic cleavage activity" evidence="11">
    <location>
        <position position="115"/>
    </location>
</feature>
<dbReference type="NCBIfam" id="NF001941">
    <property type="entry name" value="PRK00723.1"/>
    <property type="match status" value="1"/>
</dbReference>
<feature type="chain" id="PRO_5033188439" description="Phosphatidylserine decarboxylase alpha chain" evidence="11">
    <location>
        <begin position="258"/>
        <end position="300"/>
    </location>
</feature>
<comment type="caution">
    <text evidence="12">The sequence shown here is derived from an EMBL/GenBank/DDBJ whole genome shotgun (WGS) entry which is preliminary data.</text>
</comment>
<keyword evidence="4 11" id="KW-0443">Lipid metabolism</keyword>
<evidence type="ECO:0000256" key="11">
    <source>
        <dbReference type="HAMAP-Rule" id="MF_00663"/>
    </source>
</evidence>
<evidence type="ECO:0000256" key="5">
    <source>
        <dbReference type="ARBA" id="ARBA00023136"/>
    </source>
</evidence>
<feature type="active site" description="Schiff-base intermediate with substrate; via pyruvic acid; for decarboxylase activity" evidence="11">
    <location>
        <position position="258"/>
    </location>
</feature>
<dbReference type="GO" id="GO:0006646">
    <property type="term" value="P:phosphatidylethanolamine biosynthetic process"/>
    <property type="evidence" value="ECO:0007669"/>
    <property type="project" value="UniProtKB-UniRule"/>
</dbReference>
<gene>
    <name evidence="11" type="primary">psd</name>
    <name evidence="12" type="ORF">HNQ80_004965</name>
</gene>
<evidence type="ECO:0000256" key="10">
    <source>
        <dbReference type="ARBA" id="ARBA00023317"/>
    </source>
</evidence>
<evidence type="ECO:0000256" key="4">
    <source>
        <dbReference type="ARBA" id="ARBA00023098"/>
    </source>
</evidence>
<dbReference type="PANTHER" id="PTHR10067:SF17">
    <property type="entry name" value="PHOSPHATIDYLSERINE DECARBOXYLASE PROENZYME 2"/>
    <property type="match status" value="1"/>
</dbReference>
<keyword evidence="3 11" id="KW-0210">Decarboxylase</keyword>
<comment type="cofactor">
    <cofactor evidence="11">
        <name>pyruvate</name>
        <dbReference type="ChEBI" id="CHEBI:15361"/>
    </cofactor>
    <text evidence="11">Binds 1 pyruvoyl group covalently per subunit.</text>
</comment>
<dbReference type="Pfam" id="PF02666">
    <property type="entry name" value="PS_Dcarbxylase"/>
    <property type="match status" value="1"/>
</dbReference>
<dbReference type="GO" id="GO:0005886">
    <property type="term" value="C:plasma membrane"/>
    <property type="evidence" value="ECO:0007669"/>
    <property type="project" value="UniProtKB-SubCell"/>
</dbReference>
<comment type="pathway">
    <text evidence="1">Lipid metabolism.</text>
</comment>
<dbReference type="NCBIfam" id="TIGR00163">
    <property type="entry name" value="PS_decarb"/>
    <property type="match status" value="1"/>
</dbReference>
<keyword evidence="8 11" id="KW-0456">Lyase</keyword>
<comment type="pathway">
    <text evidence="11">Phospholipid metabolism; phosphatidylethanolamine biosynthesis; phosphatidylethanolamine from CDP-diacylglycerol: step 2/2.</text>
</comment>
<keyword evidence="11" id="KW-1003">Cell membrane</keyword>
<evidence type="ECO:0000256" key="1">
    <source>
        <dbReference type="ARBA" id="ARBA00005189"/>
    </source>
</evidence>
<feature type="chain" id="PRO_5033188438" description="Phosphatidylserine decarboxylase beta chain" evidence="11">
    <location>
        <begin position="1"/>
        <end position="257"/>
    </location>
</feature>
<dbReference type="HAMAP" id="MF_00663">
    <property type="entry name" value="PS_decarb_PSD_B_type2"/>
    <property type="match status" value="1"/>
</dbReference>
<feature type="active site" description="Charge relay system; for autoendoproteolytic cleavage activity" evidence="11">
    <location>
        <position position="258"/>
    </location>
</feature>
<keyword evidence="10 11" id="KW-0670">Pyruvate</keyword>
<evidence type="ECO:0000313" key="12">
    <source>
        <dbReference type="EMBL" id="MBB6218790.1"/>
    </source>
</evidence>
<keyword evidence="7 11" id="KW-0594">Phospholipid biosynthesis</keyword>
<dbReference type="UniPathway" id="UPA00558">
    <property type="reaction ID" value="UER00616"/>
</dbReference>
<comment type="subunit">
    <text evidence="11">Heterodimer of a large membrane-associated beta subunit and a small pyruvoyl-containing alpha subunit.</text>
</comment>
<feature type="modified residue" description="Pyruvic acid (Ser); by autocatalysis" evidence="11">
    <location>
        <position position="258"/>
    </location>
</feature>
<evidence type="ECO:0000256" key="7">
    <source>
        <dbReference type="ARBA" id="ARBA00023209"/>
    </source>
</evidence>
<sequence>MDIYYIDRKTGEKRKEIVAGDRFLRWIYDTSIGSCLLETIVKKKIFSTIYGKMQDMPFSKRKIEGFISALGIEMEEAERERIEEYEHFNDFFYRKLKKEARLVCKDMDCLASPADGRVLAYDKIDIHQVVQVKGIFYRLNELFRDEEMALSYQGGTCIVIRLCPADYHRFHFPDSGIPNASKRIEGMYYSVNPVALKKVAEIYTQNKREITPFYSDHFGEIAILEVGATCVGSIIQTYIPQKRVYKGQEKGYFKFGGSTVILFLQPGRIQVDEDLLRNTEAGFETKVNMGESLGRVGSGK</sequence>
<keyword evidence="9 11" id="KW-1208">Phospholipid metabolism</keyword>
<dbReference type="InterPro" id="IPR033177">
    <property type="entry name" value="PSD-B"/>
</dbReference>
<evidence type="ECO:0000256" key="8">
    <source>
        <dbReference type="ARBA" id="ARBA00023239"/>
    </source>
</evidence>
<comment type="function">
    <text evidence="11">Catalyzes the formation of phosphatidylethanolamine (PtdEtn) from phosphatidylserine (PtdSer).</text>
</comment>
<organism evidence="12 13">
    <name type="scientific">Anaerosolibacter carboniphilus</name>
    <dbReference type="NCBI Taxonomy" id="1417629"/>
    <lineage>
        <taxon>Bacteria</taxon>
        <taxon>Bacillati</taxon>
        <taxon>Bacillota</taxon>
        <taxon>Clostridia</taxon>
        <taxon>Peptostreptococcales</taxon>
        <taxon>Thermotaleaceae</taxon>
        <taxon>Anaerosolibacter</taxon>
    </lineage>
</organism>
<evidence type="ECO:0000256" key="3">
    <source>
        <dbReference type="ARBA" id="ARBA00022793"/>
    </source>
</evidence>
<dbReference type="AlphaFoldDB" id="A0A841L3P5"/>
<proteinExistence type="inferred from homology"/>
<dbReference type="Proteomes" id="UP000579281">
    <property type="component" value="Unassembled WGS sequence"/>
</dbReference>
<dbReference type="EC" id="4.1.1.65" evidence="11"/>
<comment type="PTM">
    <text evidence="11">Is synthesized initially as an inactive proenzyme. Formation of the active enzyme involves a self-maturation process in which the active site pyruvoyl group is generated from an internal serine residue via an autocatalytic post-translational modification. Two non-identical subunits are generated from the proenzyme in this reaction, and the pyruvate is formed at the N-terminus of the alpha chain, which is derived from the carboxyl end of the proenzyme. The autoendoproteolytic cleavage occurs by a canonical serine protease mechanism, in which the side chain hydroxyl group of the serine supplies its oxygen atom to form the C-terminus of the beta chain, while the remainder of the serine residue undergoes an oxidative deamination to produce ammonia and the pyruvoyl prosthetic group on the alpha chain. During this reaction, the Ser that is part of the protease active site of the proenzyme becomes the pyruvoyl prosthetic group, which constitutes an essential element of the active site of the mature decarboxylase.</text>
</comment>
<feature type="site" description="Cleavage (non-hydrolytic); by autocatalysis" evidence="11">
    <location>
        <begin position="257"/>
        <end position="258"/>
    </location>
</feature>
<feature type="active site" description="Charge relay system; for autoendoproteolytic cleavage activity" evidence="11">
    <location>
        <position position="171"/>
    </location>
</feature>
<evidence type="ECO:0000256" key="9">
    <source>
        <dbReference type="ARBA" id="ARBA00023264"/>
    </source>
</evidence>
<comment type="subcellular location">
    <subcellularLocation>
        <location evidence="11">Cell membrane</location>
        <topology evidence="11">Peripheral membrane protein</topology>
    </subcellularLocation>
</comment>
<comment type="similarity">
    <text evidence="11">Belongs to the phosphatidylserine decarboxylase family. PSD-B subfamily. Prokaryotic type II sub-subfamily.</text>
</comment>
<comment type="catalytic activity">
    <reaction evidence="11">
        <text>a 1,2-diacyl-sn-glycero-3-phospho-L-serine + H(+) = a 1,2-diacyl-sn-glycero-3-phosphoethanolamine + CO2</text>
        <dbReference type="Rhea" id="RHEA:20828"/>
        <dbReference type="ChEBI" id="CHEBI:15378"/>
        <dbReference type="ChEBI" id="CHEBI:16526"/>
        <dbReference type="ChEBI" id="CHEBI:57262"/>
        <dbReference type="ChEBI" id="CHEBI:64612"/>
        <dbReference type="EC" id="4.1.1.65"/>
    </reaction>
</comment>
<protein>
    <recommendedName>
        <fullName evidence="11">Phosphatidylserine decarboxylase proenzyme</fullName>
        <ecNumber evidence="11">4.1.1.65</ecNumber>
    </recommendedName>
    <component>
        <recommendedName>
            <fullName evidence="11">Phosphatidylserine decarboxylase alpha chain</fullName>
        </recommendedName>
    </component>
    <component>
        <recommendedName>
            <fullName evidence="11">Phosphatidylserine decarboxylase beta chain</fullName>
        </recommendedName>
    </component>
</protein>
<accession>A0A841L3P5</accession>
<keyword evidence="6 11" id="KW-0865">Zymogen</keyword>
<dbReference type="InterPro" id="IPR033179">
    <property type="entry name" value="PSD_type2_pro"/>
</dbReference>
<evidence type="ECO:0000256" key="2">
    <source>
        <dbReference type="ARBA" id="ARBA00022516"/>
    </source>
</evidence>
<evidence type="ECO:0000313" key="13">
    <source>
        <dbReference type="Proteomes" id="UP000579281"/>
    </source>
</evidence>
<dbReference type="GO" id="GO:0004609">
    <property type="term" value="F:phosphatidylserine decarboxylase activity"/>
    <property type="evidence" value="ECO:0007669"/>
    <property type="project" value="UniProtKB-UniRule"/>
</dbReference>